<keyword evidence="1" id="KW-1133">Transmembrane helix</keyword>
<protein>
    <submittedName>
        <fullName evidence="3">J domain-containing protein</fullName>
    </submittedName>
</protein>
<organism evidence="3">
    <name type="scientific">Thermorudis sp</name>
    <dbReference type="NCBI Taxonomy" id="1969470"/>
    <lineage>
        <taxon>Bacteria</taxon>
        <taxon>Pseudomonadati</taxon>
        <taxon>Thermomicrobiota</taxon>
        <taxon>Thermomicrobia</taxon>
        <taxon>Thermomicrobia incertae sedis</taxon>
        <taxon>Thermorudis</taxon>
    </lineage>
</organism>
<evidence type="ECO:0000256" key="1">
    <source>
        <dbReference type="SAM" id="Phobius"/>
    </source>
</evidence>
<dbReference type="PRINTS" id="PR00625">
    <property type="entry name" value="JDOMAIN"/>
</dbReference>
<feature type="transmembrane region" description="Helical" evidence="1">
    <location>
        <begin position="124"/>
        <end position="157"/>
    </location>
</feature>
<accession>A0A7C2WHU7</accession>
<dbReference type="AlphaFoldDB" id="A0A7C2WHU7"/>
<dbReference type="InterPro" id="IPR001623">
    <property type="entry name" value="DnaJ_domain"/>
</dbReference>
<evidence type="ECO:0000313" key="3">
    <source>
        <dbReference type="EMBL" id="HEX71066.1"/>
    </source>
</evidence>
<dbReference type="SMART" id="SM00271">
    <property type="entry name" value="DnaJ"/>
    <property type="match status" value="1"/>
</dbReference>
<reference evidence="3" key="1">
    <citation type="journal article" date="2020" name="mSystems">
        <title>Genome- and Community-Level Interaction Insights into Carbon Utilization and Element Cycling Functions of Hydrothermarchaeota in Hydrothermal Sediment.</title>
        <authorList>
            <person name="Zhou Z."/>
            <person name="Liu Y."/>
            <person name="Xu W."/>
            <person name="Pan J."/>
            <person name="Luo Z.H."/>
            <person name="Li M."/>
        </authorList>
    </citation>
    <scope>NUCLEOTIDE SEQUENCE [LARGE SCALE GENOMIC DNA]</scope>
    <source>
        <strain evidence="3">SpSt-192</strain>
    </source>
</reference>
<gene>
    <name evidence="3" type="ORF">ENP13_07460</name>
</gene>
<dbReference type="Gene3D" id="1.10.287.110">
    <property type="entry name" value="DnaJ domain"/>
    <property type="match status" value="1"/>
</dbReference>
<sequence length="158" mass="18059">MPLGRSDLDPTINYYEVLDVPFHATREEITRSYRRLIRYCHPDRFMDNDERRKAEERAKLLNAAYTVLARPELRREYDQLLRQRALADLLFQRYTGNVPGWSGNPAVRSARAATLRAQQPNGQAFLQILVVTVIFVAVLVLALVTSSAALQALLLLFS</sequence>
<evidence type="ECO:0000259" key="2">
    <source>
        <dbReference type="PROSITE" id="PS50076"/>
    </source>
</evidence>
<dbReference type="InterPro" id="IPR036869">
    <property type="entry name" value="J_dom_sf"/>
</dbReference>
<dbReference type="InterPro" id="IPR050817">
    <property type="entry name" value="DjlA_DnaK_co-chaperone"/>
</dbReference>
<dbReference type="EMBL" id="DSID01000564">
    <property type="protein sequence ID" value="HEX71066.1"/>
    <property type="molecule type" value="Genomic_DNA"/>
</dbReference>
<name>A0A7C2WHU7_9BACT</name>
<dbReference type="Pfam" id="PF00226">
    <property type="entry name" value="DnaJ"/>
    <property type="match status" value="1"/>
</dbReference>
<dbReference type="SUPFAM" id="SSF46565">
    <property type="entry name" value="Chaperone J-domain"/>
    <property type="match status" value="1"/>
</dbReference>
<comment type="caution">
    <text evidence="3">The sequence shown here is derived from an EMBL/GenBank/DDBJ whole genome shotgun (WGS) entry which is preliminary data.</text>
</comment>
<dbReference type="CDD" id="cd06257">
    <property type="entry name" value="DnaJ"/>
    <property type="match status" value="1"/>
</dbReference>
<proteinExistence type="predicted"/>
<keyword evidence="1" id="KW-0812">Transmembrane</keyword>
<keyword evidence="1" id="KW-0472">Membrane</keyword>
<feature type="domain" description="J" evidence="2">
    <location>
        <begin position="13"/>
        <end position="81"/>
    </location>
</feature>
<dbReference type="PROSITE" id="PS50076">
    <property type="entry name" value="DNAJ_2"/>
    <property type="match status" value="1"/>
</dbReference>
<dbReference type="PANTHER" id="PTHR24074">
    <property type="entry name" value="CO-CHAPERONE PROTEIN DJLA"/>
    <property type="match status" value="1"/>
</dbReference>